<evidence type="ECO:0000313" key="2">
    <source>
        <dbReference type="EMBL" id="VAY89319.1"/>
    </source>
</evidence>
<keyword evidence="1" id="KW-0812">Transmembrane</keyword>
<gene>
    <name evidence="2" type="ORF">CARN8_6110005</name>
</gene>
<feature type="transmembrane region" description="Helical" evidence="1">
    <location>
        <begin position="78"/>
        <end position="95"/>
    </location>
</feature>
<sequence>MTEVVPQEKDTGKWGRALIGLGVASAINHFGDRLLGVTIEVFTNALDYFSFRWMLDVFLVPLIANFFLALIFGKGSKWLCYATPLIVRGISYFNVAEITGVPEYGHLIPLGWWGFFIILAMETGMVGAVLGETVIKRYYGRKTIEMIYQERLAREERQRQRRQRAQKSGE</sequence>
<accession>A0A3P3ZRK4</accession>
<feature type="transmembrane region" description="Helical" evidence="1">
    <location>
        <begin position="110"/>
        <end position="131"/>
    </location>
</feature>
<evidence type="ECO:0000256" key="1">
    <source>
        <dbReference type="SAM" id="Phobius"/>
    </source>
</evidence>
<protein>
    <submittedName>
        <fullName evidence="2">Uncharacterized protein</fullName>
    </submittedName>
</protein>
<keyword evidence="1" id="KW-0472">Membrane</keyword>
<keyword evidence="1" id="KW-1133">Transmembrane helix</keyword>
<dbReference type="AlphaFoldDB" id="A0A3P3ZRK4"/>
<dbReference type="EMBL" id="UOYP01000570">
    <property type="protein sequence ID" value="VAY89319.1"/>
    <property type="molecule type" value="Genomic_DNA"/>
</dbReference>
<organism evidence="2">
    <name type="scientific">mine drainage metagenome</name>
    <dbReference type="NCBI Taxonomy" id="410659"/>
    <lineage>
        <taxon>unclassified sequences</taxon>
        <taxon>metagenomes</taxon>
        <taxon>ecological metagenomes</taxon>
    </lineage>
</organism>
<proteinExistence type="predicted"/>
<feature type="transmembrane region" description="Helical" evidence="1">
    <location>
        <begin position="51"/>
        <end position="71"/>
    </location>
</feature>
<reference evidence="2" key="1">
    <citation type="submission" date="2018-10" db="EMBL/GenBank/DDBJ databases">
        <authorList>
            <person name="Plewniak F."/>
        </authorList>
    </citation>
    <scope>NUCLEOTIDE SEQUENCE</scope>
</reference>
<name>A0A3P3ZRK4_9ZZZZ</name>